<reference evidence="1" key="1">
    <citation type="submission" date="2018-02" db="EMBL/GenBank/DDBJ databases">
        <title>Rhizophora mucronata_Transcriptome.</title>
        <authorList>
            <person name="Meera S.P."/>
            <person name="Sreeshan A."/>
            <person name="Augustine A."/>
        </authorList>
    </citation>
    <scope>NUCLEOTIDE SEQUENCE</scope>
    <source>
        <tissue evidence="1">Leaf</tissue>
    </source>
</reference>
<protein>
    <submittedName>
        <fullName evidence="1">Uncharacterized protein</fullName>
    </submittedName>
</protein>
<dbReference type="AlphaFoldDB" id="A0A2P2IIQ9"/>
<name>A0A2P2IIQ9_RHIMU</name>
<evidence type="ECO:0000313" key="1">
    <source>
        <dbReference type="EMBL" id="MBW81119.1"/>
    </source>
</evidence>
<accession>A0A2P2IIQ9</accession>
<proteinExistence type="predicted"/>
<dbReference type="EMBL" id="GGEC01000636">
    <property type="protein sequence ID" value="MBW81119.1"/>
    <property type="molecule type" value="Transcribed_RNA"/>
</dbReference>
<sequence>MLWNLISTKEIKPVDGKTHGHYKPDPVIVLYQSGILYSLTNPLTCVEG</sequence>
<organism evidence="1">
    <name type="scientific">Rhizophora mucronata</name>
    <name type="common">Asiatic mangrove</name>
    <dbReference type="NCBI Taxonomy" id="61149"/>
    <lineage>
        <taxon>Eukaryota</taxon>
        <taxon>Viridiplantae</taxon>
        <taxon>Streptophyta</taxon>
        <taxon>Embryophyta</taxon>
        <taxon>Tracheophyta</taxon>
        <taxon>Spermatophyta</taxon>
        <taxon>Magnoliopsida</taxon>
        <taxon>eudicotyledons</taxon>
        <taxon>Gunneridae</taxon>
        <taxon>Pentapetalae</taxon>
        <taxon>rosids</taxon>
        <taxon>fabids</taxon>
        <taxon>Malpighiales</taxon>
        <taxon>Rhizophoraceae</taxon>
        <taxon>Rhizophora</taxon>
    </lineage>
</organism>